<feature type="compositionally biased region" description="Low complexity" evidence="10">
    <location>
        <begin position="146"/>
        <end position="161"/>
    </location>
</feature>
<comment type="similarity">
    <text evidence="9">Belongs to the TatB family.</text>
</comment>
<keyword evidence="7 9" id="KW-0811">Translocation</keyword>
<evidence type="ECO:0000256" key="7">
    <source>
        <dbReference type="ARBA" id="ARBA00023010"/>
    </source>
</evidence>
<name>A0A2R8BYR3_9RHOB</name>
<protein>
    <recommendedName>
        <fullName evidence="9">Sec-independent protein translocase protein TatB</fullName>
    </recommendedName>
</protein>
<keyword evidence="6 9" id="KW-1133">Transmembrane helix</keyword>
<comment type="subcellular location">
    <subcellularLocation>
        <location evidence="9">Cell membrane</location>
        <topology evidence="9">Single-pass membrane protein</topology>
    </subcellularLocation>
    <subcellularLocation>
        <location evidence="1">Membrane</location>
        <topology evidence="1">Single-pass membrane protein</topology>
    </subcellularLocation>
</comment>
<keyword evidence="12" id="KW-1185">Reference proteome</keyword>
<evidence type="ECO:0000256" key="10">
    <source>
        <dbReference type="SAM" id="MobiDB-lite"/>
    </source>
</evidence>
<comment type="subunit">
    <text evidence="9">The Tat system comprises two distinct complexes: a TatABC complex, containing multiple copies of TatA, TatB and TatC subunits, and a separate TatA complex, containing only TatA subunits. Substrates initially bind to the TatABC complex, which probably triggers association of the separate TatA complex to form the active translocon.</text>
</comment>
<dbReference type="HAMAP" id="MF_00237">
    <property type="entry name" value="TatB"/>
    <property type="match status" value="1"/>
</dbReference>
<organism evidence="11 12">
    <name type="scientific">Palleronia abyssalis</name>
    <dbReference type="NCBI Taxonomy" id="1501240"/>
    <lineage>
        <taxon>Bacteria</taxon>
        <taxon>Pseudomonadati</taxon>
        <taxon>Pseudomonadota</taxon>
        <taxon>Alphaproteobacteria</taxon>
        <taxon>Rhodobacterales</taxon>
        <taxon>Roseobacteraceae</taxon>
        <taxon>Palleronia</taxon>
    </lineage>
</organism>
<keyword evidence="5 9" id="KW-0653">Protein transport</keyword>
<evidence type="ECO:0000256" key="6">
    <source>
        <dbReference type="ARBA" id="ARBA00022989"/>
    </source>
</evidence>
<evidence type="ECO:0000256" key="8">
    <source>
        <dbReference type="ARBA" id="ARBA00023136"/>
    </source>
</evidence>
<dbReference type="InterPro" id="IPR018448">
    <property type="entry name" value="TatB"/>
</dbReference>
<keyword evidence="4 9" id="KW-0812">Transmembrane</keyword>
<feature type="region of interest" description="Disordered" evidence="10">
    <location>
        <begin position="86"/>
        <end position="161"/>
    </location>
</feature>
<dbReference type="PANTHER" id="PTHR33162">
    <property type="entry name" value="SEC-INDEPENDENT PROTEIN TRANSLOCASE PROTEIN TATA, CHLOROPLASTIC"/>
    <property type="match status" value="1"/>
</dbReference>
<dbReference type="GO" id="GO:0043953">
    <property type="term" value="P:protein transport by the Tat complex"/>
    <property type="evidence" value="ECO:0007669"/>
    <property type="project" value="UniProtKB-UniRule"/>
</dbReference>
<sequence length="161" mass="17731">MFDIGMTELLVIGIVALIVVGPKDLPGMFRTLGRFTGKMRGMAREFQRAMEDAADDAGVKDIGRDLKGYSNPKKYGLDKLNEAASSFEKWDPMKEPRKTDSKKGPATQALSEERREKSERFKKAAADRAQSRLDREAETTSADTGPVAQPDPAAPAEEPKE</sequence>
<dbReference type="InterPro" id="IPR003369">
    <property type="entry name" value="TatA/B/E"/>
</dbReference>
<dbReference type="Proteomes" id="UP000244912">
    <property type="component" value="Unassembled WGS sequence"/>
</dbReference>
<evidence type="ECO:0000313" key="12">
    <source>
        <dbReference type="Proteomes" id="UP000244912"/>
    </source>
</evidence>
<evidence type="ECO:0000256" key="1">
    <source>
        <dbReference type="ARBA" id="ARBA00004167"/>
    </source>
</evidence>
<accession>A0A2R8BYR3</accession>
<evidence type="ECO:0000313" key="11">
    <source>
        <dbReference type="EMBL" id="SPJ25269.1"/>
    </source>
</evidence>
<dbReference type="NCBIfam" id="TIGR01410">
    <property type="entry name" value="tatB"/>
    <property type="match status" value="1"/>
</dbReference>
<gene>
    <name evidence="9 11" type="primary">tatB</name>
    <name evidence="11" type="ORF">PAA8504_03120</name>
</gene>
<evidence type="ECO:0000256" key="9">
    <source>
        <dbReference type="HAMAP-Rule" id="MF_00237"/>
    </source>
</evidence>
<keyword evidence="3 9" id="KW-1003">Cell membrane</keyword>
<dbReference type="EMBL" id="ONZF01000008">
    <property type="protein sequence ID" value="SPJ25269.1"/>
    <property type="molecule type" value="Genomic_DNA"/>
</dbReference>
<evidence type="ECO:0000256" key="2">
    <source>
        <dbReference type="ARBA" id="ARBA00022448"/>
    </source>
</evidence>
<keyword evidence="8 9" id="KW-0472">Membrane</keyword>
<dbReference type="AlphaFoldDB" id="A0A2R8BYR3"/>
<proteinExistence type="inferred from homology"/>
<dbReference type="Gene3D" id="1.20.5.3310">
    <property type="match status" value="1"/>
</dbReference>
<feature type="compositionally biased region" description="Basic and acidic residues" evidence="10">
    <location>
        <begin position="111"/>
        <end position="138"/>
    </location>
</feature>
<dbReference type="PRINTS" id="PR01506">
    <property type="entry name" value="TATBPROTEIN"/>
</dbReference>
<dbReference type="Pfam" id="PF02416">
    <property type="entry name" value="TatA_B_E"/>
    <property type="match status" value="1"/>
</dbReference>
<dbReference type="PANTHER" id="PTHR33162:SF1">
    <property type="entry name" value="SEC-INDEPENDENT PROTEIN TRANSLOCASE PROTEIN TATA, CHLOROPLASTIC"/>
    <property type="match status" value="1"/>
</dbReference>
<dbReference type="RefSeq" id="WP_108895077.1">
    <property type="nucleotide sequence ID" value="NZ_ONZF01000008.1"/>
</dbReference>
<keyword evidence="2 9" id="KW-0813">Transport</keyword>
<comment type="function">
    <text evidence="9">Part of the twin-arginine translocation (Tat) system that transports large folded proteins containing a characteristic twin-arginine motif in their signal peptide across membranes. Together with TatC, TatB is part of a receptor directly interacting with Tat signal peptides. TatB may form an oligomeric binding site that transiently accommodates folded Tat precursor proteins before their translocation.</text>
</comment>
<evidence type="ECO:0000256" key="3">
    <source>
        <dbReference type="ARBA" id="ARBA00022475"/>
    </source>
</evidence>
<evidence type="ECO:0000256" key="5">
    <source>
        <dbReference type="ARBA" id="ARBA00022927"/>
    </source>
</evidence>
<dbReference type="GO" id="GO:0008320">
    <property type="term" value="F:protein transmembrane transporter activity"/>
    <property type="evidence" value="ECO:0007669"/>
    <property type="project" value="UniProtKB-UniRule"/>
</dbReference>
<evidence type="ECO:0000256" key="4">
    <source>
        <dbReference type="ARBA" id="ARBA00022692"/>
    </source>
</evidence>
<reference evidence="11 12" key="1">
    <citation type="submission" date="2018-03" db="EMBL/GenBank/DDBJ databases">
        <authorList>
            <person name="Keele B.F."/>
        </authorList>
    </citation>
    <scope>NUCLEOTIDE SEQUENCE [LARGE SCALE GENOMIC DNA]</scope>
    <source>
        <strain evidence="11 12">CECT 8504</strain>
    </source>
</reference>
<dbReference type="GO" id="GO:0033281">
    <property type="term" value="C:TAT protein transport complex"/>
    <property type="evidence" value="ECO:0007669"/>
    <property type="project" value="UniProtKB-UniRule"/>
</dbReference>
<dbReference type="OrthoDB" id="7206969at2"/>
<feature type="compositionally biased region" description="Basic and acidic residues" evidence="10">
    <location>
        <begin position="88"/>
        <end position="103"/>
    </location>
</feature>